<dbReference type="GO" id="GO:0005634">
    <property type="term" value="C:nucleus"/>
    <property type="evidence" value="ECO:0007669"/>
    <property type="project" value="InterPro"/>
</dbReference>
<dbReference type="Pfam" id="PF05859">
    <property type="entry name" value="Mis12"/>
    <property type="match status" value="1"/>
</dbReference>
<sequence>MACRSGEKCGKMEVREIEECTKEAYEMQLFGYSSRTVSECVCSIALERMQEATELMHQCLLQKLPQSETAIQSATEQFLKESTNAAVQQLKHVSLAVDEFLSIPSYVLLPEDVPQSTQYTKEDEQLLDEEMEQLIARAKRACFMEACLRKEIEVQQKVKTVESEFKELEQLYLEDEIRKLSAHSLHSKISKTVEVTKTMKSYEKTCFEFPQQISDEDNDIADIFKKL</sequence>
<dbReference type="InterPro" id="IPR008685">
    <property type="entry name" value="Centromere_Mis12"/>
</dbReference>
<comment type="subcellular location">
    <subcellularLocation>
        <location evidence="1">Chromosome</location>
        <location evidence="1">Centromere</location>
        <location evidence="1">Kinetochore</location>
    </subcellularLocation>
</comment>
<comment type="similarity">
    <text evidence="2">Belongs to the mis12 family.</text>
</comment>
<proteinExistence type="inferred from homology"/>
<keyword evidence="10" id="KW-0137">Centromere</keyword>
<evidence type="ECO:0000313" key="12">
    <source>
        <dbReference type="Proteomes" id="UP000235965"/>
    </source>
</evidence>
<dbReference type="GO" id="GO:0000070">
    <property type="term" value="P:mitotic sister chromatid segregation"/>
    <property type="evidence" value="ECO:0007669"/>
    <property type="project" value="TreeGrafter"/>
</dbReference>
<keyword evidence="5" id="KW-0132">Cell division</keyword>
<organism evidence="11 12">
    <name type="scientific">Cryptotermes secundus</name>
    <dbReference type="NCBI Taxonomy" id="105785"/>
    <lineage>
        <taxon>Eukaryota</taxon>
        <taxon>Metazoa</taxon>
        <taxon>Ecdysozoa</taxon>
        <taxon>Arthropoda</taxon>
        <taxon>Hexapoda</taxon>
        <taxon>Insecta</taxon>
        <taxon>Pterygota</taxon>
        <taxon>Neoptera</taxon>
        <taxon>Polyneoptera</taxon>
        <taxon>Dictyoptera</taxon>
        <taxon>Blattodea</taxon>
        <taxon>Blattoidea</taxon>
        <taxon>Termitoidae</taxon>
        <taxon>Kalotermitidae</taxon>
        <taxon>Cryptotermitinae</taxon>
        <taxon>Cryptotermes</taxon>
    </lineage>
</organism>
<dbReference type="InParanoid" id="A0A2J7QBM8"/>
<accession>A0A2J7QBM8</accession>
<dbReference type="EMBL" id="NEVH01016296">
    <property type="protein sequence ID" value="PNF25993.1"/>
    <property type="molecule type" value="Genomic_DNA"/>
</dbReference>
<dbReference type="PANTHER" id="PTHR14527">
    <property type="entry name" value="PROTEIN MIS12 HOMOLOG"/>
    <property type="match status" value="1"/>
</dbReference>
<evidence type="ECO:0000256" key="6">
    <source>
        <dbReference type="ARBA" id="ARBA00022776"/>
    </source>
</evidence>
<name>A0A2J7QBM8_9NEOP</name>
<dbReference type="PANTHER" id="PTHR14527:SF2">
    <property type="entry name" value="PROTEIN MIS12 HOMOLOG"/>
    <property type="match status" value="1"/>
</dbReference>
<comment type="caution">
    <text evidence="11">The sequence shown here is derived from an EMBL/GenBank/DDBJ whole genome shotgun (WGS) entry which is preliminary data.</text>
</comment>
<dbReference type="GO" id="GO:0051382">
    <property type="term" value="P:kinetochore assembly"/>
    <property type="evidence" value="ECO:0007669"/>
    <property type="project" value="TreeGrafter"/>
</dbReference>
<dbReference type="GO" id="GO:0051301">
    <property type="term" value="P:cell division"/>
    <property type="evidence" value="ECO:0007669"/>
    <property type="project" value="UniProtKB-KW"/>
</dbReference>
<evidence type="ECO:0000256" key="10">
    <source>
        <dbReference type="ARBA" id="ARBA00023328"/>
    </source>
</evidence>
<evidence type="ECO:0000256" key="9">
    <source>
        <dbReference type="ARBA" id="ARBA00023306"/>
    </source>
</evidence>
<dbReference type="AlphaFoldDB" id="A0A2J7QBM8"/>
<dbReference type="OrthoDB" id="1884855at2759"/>
<evidence type="ECO:0000256" key="3">
    <source>
        <dbReference type="ARBA" id="ARBA00013793"/>
    </source>
</evidence>
<keyword evidence="12" id="KW-1185">Reference proteome</keyword>
<evidence type="ECO:0000256" key="5">
    <source>
        <dbReference type="ARBA" id="ARBA00022618"/>
    </source>
</evidence>
<evidence type="ECO:0000256" key="4">
    <source>
        <dbReference type="ARBA" id="ARBA00022454"/>
    </source>
</evidence>
<keyword evidence="8" id="KW-0175">Coiled coil</keyword>
<evidence type="ECO:0000256" key="8">
    <source>
        <dbReference type="ARBA" id="ARBA00023054"/>
    </source>
</evidence>
<dbReference type="GO" id="GO:0000444">
    <property type="term" value="C:MIS12/MIND type complex"/>
    <property type="evidence" value="ECO:0007669"/>
    <property type="project" value="TreeGrafter"/>
</dbReference>
<evidence type="ECO:0000313" key="11">
    <source>
        <dbReference type="EMBL" id="PNF25993.1"/>
    </source>
</evidence>
<keyword evidence="9" id="KW-0131">Cell cycle</keyword>
<keyword evidence="7" id="KW-0995">Kinetochore</keyword>
<evidence type="ECO:0000256" key="1">
    <source>
        <dbReference type="ARBA" id="ARBA00004629"/>
    </source>
</evidence>
<keyword evidence="4" id="KW-0158">Chromosome</keyword>
<evidence type="ECO:0000256" key="2">
    <source>
        <dbReference type="ARBA" id="ARBA00008643"/>
    </source>
</evidence>
<gene>
    <name evidence="11" type="ORF">B7P43_G06384</name>
</gene>
<keyword evidence="6" id="KW-0498">Mitosis</keyword>
<reference evidence="11 12" key="1">
    <citation type="submission" date="2017-12" db="EMBL/GenBank/DDBJ databases">
        <title>Hemimetabolous genomes reveal molecular basis of termite eusociality.</title>
        <authorList>
            <person name="Harrison M.C."/>
            <person name="Jongepier E."/>
            <person name="Robertson H.M."/>
            <person name="Arning N."/>
            <person name="Bitard-Feildel T."/>
            <person name="Chao H."/>
            <person name="Childers C.P."/>
            <person name="Dinh H."/>
            <person name="Doddapaneni H."/>
            <person name="Dugan S."/>
            <person name="Gowin J."/>
            <person name="Greiner C."/>
            <person name="Han Y."/>
            <person name="Hu H."/>
            <person name="Hughes D.S.T."/>
            <person name="Huylmans A.-K."/>
            <person name="Kemena C."/>
            <person name="Kremer L.P.M."/>
            <person name="Lee S.L."/>
            <person name="Lopez-Ezquerra A."/>
            <person name="Mallet L."/>
            <person name="Monroy-Kuhn J.M."/>
            <person name="Moser A."/>
            <person name="Murali S.C."/>
            <person name="Muzny D.M."/>
            <person name="Otani S."/>
            <person name="Piulachs M.-D."/>
            <person name="Poelchau M."/>
            <person name="Qu J."/>
            <person name="Schaub F."/>
            <person name="Wada-Katsumata A."/>
            <person name="Worley K.C."/>
            <person name="Xie Q."/>
            <person name="Ylla G."/>
            <person name="Poulsen M."/>
            <person name="Gibbs R.A."/>
            <person name="Schal C."/>
            <person name="Richards S."/>
            <person name="Belles X."/>
            <person name="Korb J."/>
            <person name="Bornberg-Bauer E."/>
        </authorList>
    </citation>
    <scope>NUCLEOTIDE SEQUENCE [LARGE SCALE GENOMIC DNA]</scope>
    <source>
        <tissue evidence="11">Whole body</tissue>
    </source>
</reference>
<protein>
    <recommendedName>
        <fullName evidence="3">Protein MIS12 homolog</fullName>
    </recommendedName>
</protein>
<dbReference type="Proteomes" id="UP000235965">
    <property type="component" value="Unassembled WGS sequence"/>
</dbReference>
<evidence type="ECO:0000256" key="7">
    <source>
        <dbReference type="ARBA" id="ARBA00022838"/>
    </source>
</evidence>